<evidence type="ECO:0000313" key="4">
    <source>
        <dbReference type="Proteomes" id="UP000317893"/>
    </source>
</evidence>
<sequence length="420" mass="44815">MTPSPKGLIGFGVGVGLAGAATAAGLVADRMHRRRAEALETGESLVAVPSRELVVVAGDGVPLHVEVDEPVEDSERTVTSGDATVPKATVVLTHGYCLSSACWVFQRRALTRAGHRVVVWDQRGHGRSEKGDAASYTIDQLGDDLHRVLEQVVPEGPLLLVGHSMGGMTMLALAEQHPGVVKERVGAAAFVATSAGGQPLAAGDVAASIGRVLIERLGPATAGVFADRPELLKTVLRANKDLAEHLVERYSFASPVPRSVVRLAASMLLGTDLRVVSGFSPAFATYDKIRALEAYRGADVLVFNGEDDVLTPPAHSEAIVQVVPGAEHLVLRDAGHVIMLEHPDVLSDHLVDLGERTARAAAEGLAAQDKPRTRQVLTNVAKQQIIERARERRRAQRRDRIPVPRRGRAVRRPTEEADGA</sequence>
<gene>
    <name evidence="3" type="ORF">FB458_2424</name>
</gene>
<dbReference type="InterPro" id="IPR029058">
    <property type="entry name" value="AB_hydrolase_fold"/>
</dbReference>
<evidence type="ECO:0000313" key="3">
    <source>
        <dbReference type="EMBL" id="TQJ09314.1"/>
    </source>
</evidence>
<comment type="caution">
    <text evidence="3">The sequence shown here is derived from an EMBL/GenBank/DDBJ whole genome shotgun (WGS) entry which is preliminary data.</text>
</comment>
<reference evidence="3 4" key="1">
    <citation type="submission" date="2019-06" db="EMBL/GenBank/DDBJ databases">
        <title>Sequencing the genomes of 1000 actinobacteria strains.</title>
        <authorList>
            <person name="Klenk H.-P."/>
        </authorList>
    </citation>
    <scope>NUCLEOTIDE SEQUENCE [LARGE SCALE GENOMIC DNA]</scope>
    <source>
        <strain evidence="3 4">DSM 18607</strain>
    </source>
</reference>
<accession>A0A542E257</accession>
<dbReference type="AlphaFoldDB" id="A0A542E257"/>
<dbReference type="RefSeq" id="WP_141848706.1">
    <property type="nucleotide sequence ID" value="NZ_BAAAPR010000014.1"/>
</dbReference>
<dbReference type="PRINTS" id="PR00111">
    <property type="entry name" value="ABHYDROLASE"/>
</dbReference>
<dbReference type="PANTHER" id="PTHR43194:SF2">
    <property type="entry name" value="PEROXISOMAL MEMBRANE PROTEIN LPX1"/>
    <property type="match status" value="1"/>
</dbReference>
<proteinExistence type="predicted"/>
<feature type="region of interest" description="Disordered" evidence="1">
    <location>
        <begin position="388"/>
        <end position="420"/>
    </location>
</feature>
<evidence type="ECO:0000259" key="2">
    <source>
        <dbReference type="Pfam" id="PF00561"/>
    </source>
</evidence>
<dbReference type="SUPFAM" id="SSF53474">
    <property type="entry name" value="alpha/beta-Hydrolases"/>
    <property type="match status" value="1"/>
</dbReference>
<dbReference type="EMBL" id="VFMN01000001">
    <property type="protein sequence ID" value="TQJ09314.1"/>
    <property type="molecule type" value="Genomic_DNA"/>
</dbReference>
<dbReference type="OrthoDB" id="5422338at2"/>
<dbReference type="Gene3D" id="3.40.50.1820">
    <property type="entry name" value="alpha/beta hydrolase"/>
    <property type="match status" value="1"/>
</dbReference>
<dbReference type="InterPro" id="IPR050228">
    <property type="entry name" value="Carboxylesterase_BioH"/>
</dbReference>
<keyword evidence="4" id="KW-1185">Reference proteome</keyword>
<name>A0A542E257_9MICO</name>
<dbReference type="Pfam" id="PF00561">
    <property type="entry name" value="Abhydrolase_1"/>
    <property type="match status" value="1"/>
</dbReference>
<evidence type="ECO:0000256" key="1">
    <source>
        <dbReference type="SAM" id="MobiDB-lite"/>
    </source>
</evidence>
<protein>
    <submittedName>
        <fullName evidence="3">Pimeloyl-ACP methyl ester carboxylesterase</fullName>
    </submittedName>
</protein>
<dbReference type="GO" id="GO:0003824">
    <property type="term" value="F:catalytic activity"/>
    <property type="evidence" value="ECO:0007669"/>
    <property type="project" value="UniProtKB-ARBA"/>
</dbReference>
<dbReference type="PANTHER" id="PTHR43194">
    <property type="entry name" value="HYDROLASE ALPHA/BETA FOLD FAMILY"/>
    <property type="match status" value="1"/>
</dbReference>
<dbReference type="InterPro" id="IPR000073">
    <property type="entry name" value="AB_hydrolase_1"/>
</dbReference>
<organism evidence="3 4">
    <name type="scientific">Lapillicoccus jejuensis</name>
    <dbReference type="NCBI Taxonomy" id="402171"/>
    <lineage>
        <taxon>Bacteria</taxon>
        <taxon>Bacillati</taxon>
        <taxon>Actinomycetota</taxon>
        <taxon>Actinomycetes</taxon>
        <taxon>Micrococcales</taxon>
        <taxon>Intrasporangiaceae</taxon>
        <taxon>Lapillicoccus</taxon>
    </lineage>
</organism>
<feature type="domain" description="AB hydrolase-1" evidence="2">
    <location>
        <begin position="89"/>
        <end position="343"/>
    </location>
</feature>
<dbReference type="Proteomes" id="UP000317893">
    <property type="component" value="Unassembled WGS sequence"/>
</dbReference>
<feature type="compositionally biased region" description="Basic residues" evidence="1">
    <location>
        <begin position="391"/>
        <end position="411"/>
    </location>
</feature>